<evidence type="ECO:0000313" key="1">
    <source>
        <dbReference type="EMBL" id="VAX13820.1"/>
    </source>
</evidence>
<dbReference type="EC" id="2.6.1.87" evidence="1"/>
<dbReference type="EMBL" id="UOFZ01000137">
    <property type="protein sequence ID" value="VAX13820.1"/>
    <property type="molecule type" value="Genomic_DNA"/>
</dbReference>
<dbReference type="PANTHER" id="PTHR30244:SF34">
    <property type="entry name" value="DTDP-4-AMINO-4,6-DIDEOXYGALACTOSE TRANSAMINASE"/>
    <property type="match status" value="1"/>
</dbReference>
<dbReference type="InterPro" id="IPR015421">
    <property type="entry name" value="PyrdxlP-dep_Trfase_major"/>
</dbReference>
<reference evidence="1" key="1">
    <citation type="submission" date="2018-06" db="EMBL/GenBank/DDBJ databases">
        <authorList>
            <person name="Zhirakovskaya E."/>
        </authorList>
    </citation>
    <scope>NUCLEOTIDE SEQUENCE</scope>
</reference>
<dbReference type="AlphaFoldDB" id="A0A3B1BT18"/>
<accession>A0A3B1BT18</accession>
<dbReference type="InterPro" id="IPR015424">
    <property type="entry name" value="PyrdxlP-dep_Trfase"/>
</dbReference>
<dbReference type="Pfam" id="PF01041">
    <property type="entry name" value="DegT_DnrJ_EryC1"/>
    <property type="match status" value="1"/>
</dbReference>
<sequence>MLPFTRPSLGQAEFEAVRKVLESGWITTGPNNLALERALEDYIGNGIQVRLLNSGTSALEAALLASDIGPGDEVIIPAMSFVATANVVLRVGARPVFVDVELHSRNLDAARVAAAISEKTRAIIPVHFAGLAVDIDPLYQLAQDKNLVLIEDAAQAIGTEYKDRKIGSSGNPVCFSFHPNKNMTTIEGGAIACSNKKFIQRIERIRFHGIERADDGSVSVTEWGGKMNLPDVGAALGLAQLARLDNFNQRRRELAERYFQHLHESDVLLLPTRAKGHSWHMFCICIDHDRLATSRAKIQNHLQEQDIGTGIHYPAMHLFPLYRRYGYGPGDFPNAERIGEQTLTLPLFPAMQMDDVDRVCDALKNIISS</sequence>
<proteinExistence type="predicted"/>
<dbReference type="GO" id="GO:0030170">
    <property type="term" value="F:pyridoxal phosphate binding"/>
    <property type="evidence" value="ECO:0007669"/>
    <property type="project" value="TreeGrafter"/>
</dbReference>
<protein>
    <submittedName>
        <fullName evidence="1">UDP-4-amino-4-deoxy-L-arabinose--oxoglutarate aminotransferase</fullName>
        <ecNumber evidence="1">2.6.1.87</ecNumber>
    </submittedName>
</protein>
<keyword evidence="1" id="KW-0032">Aminotransferase</keyword>
<dbReference type="Gene3D" id="3.40.640.10">
    <property type="entry name" value="Type I PLP-dependent aspartate aminotransferase-like (Major domain)"/>
    <property type="match status" value="1"/>
</dbReference>
<dbReference type="PIRSF" id="PIRSF000390">
    <property type="entry name" value="PLP_StrS"/>
    <property type="match status" value="1"/>
</dbReference>
<name>A0A3B1BT18_9ZZZZ</name>
<dbReference type="InterPro" id="IPR000653">
    <property type="entry name" value="DegT/StrS_aminotransferase"/>
</dbReference>
<dbReference type="SUPFAM" id="SSF53383">
    <property type="entry name" value="PLP-dependent transferases"/>
    <property type="match status" value="1"/>
</dbReference>
<dbReference type="Gene3D" id="3.90.1150.10">
    <property type="entry name" value="Aspartate Aminotransferase, domain 1"/>
    <property type="match status" value="1"/>
</dbReference>
<organism evidence="1">
    <name type="scientific">hydrothermal vent metagenome</name>
    <dbReference type="NCBI Taxonomy" id="652676"/>
    <lineage>
        <taxon>unclassified sequences</taxon>
        <taxon>metagenomes</taxon>
        <taxon>ecological metagenomes</taxon>
    </lineage>
</organism>
<dbReference type="InterPro" id="IPR015422">
    <property type="entry name" value="PyrdxlP-dep_Trfase_small"/>
</dbReference>
<dbReference type="CDD" id="cd00616">
    <property type="entry name" value="AHBA_syn"/>
    <property type="match status" value="1"/>
</dbReference>
<dbReference type="GO" id="GO:0099620">
    <property type="term" value="F:UDP-4-amino-4-deoxy-L-arabinose aminotransferase"/>
    <property type="evidence" value="ECO:0007669"/>
    <property type="project" value="UniProtKB-EC"/>
</dbReference>
<dbReference type="PANTHER" id="PTHR30244">
    <property type="entry name" value="TRANSAMINASE"/>
    <property type="match status" value="1"/>
</dbReference>
<dbReference type="GO" id="GO:0000271">
    <property type="term" value="P:polysaccharide biosynthetic process"/>
    <property type="evidence" value="ECO:0007669"/>
    <property type="project" value="TreeGrafter"/>
</dbReference>
<keyword evidence="1" id="KW-0808">Transferase</keyword>
<gene>
    <name evidence="1" type="ORF">MNBD_GAMMA24-578</name>
</gene>